<accession>A0ABP1G2W7</accession>
<dbReference type="Pfam" id="PF03540">
    <property type="entry name" value="TAF10"/>
    <property type="match status" value="1"/>
</dbReference>
<dbReference type="CDD" id="cd07982">
    <property type="entry name" value="HFD_TAF10"/>
    <property type="match status" value="1"/>
</dbReference>
<comment type="subcellular location">
    <subcellularLocation>
        <location evidence="1">Nucleus</location>
    </subcellularLocation>
</comment>
<feature type="compositionally biased region" description="Basic and acidic residues" evidence="6">
    <location>
        <begin position="79"/>
        <end position="88"/>
    </location>
</feature>
<evidence type="ECO:0000256" key="5">
    <source>
        <dbReference type="ARBA" id="ARBA00025730"/>
    </source>
</evidence>
<evidence type="ECO:0000256" key="1">
    <source>
        <dbReference type="ARBA" id="ARBA00004123"/>
    </source>
</evidence>
<dbReference type="InterPro" id="IPR003923">
    <property type="entry name" value="TAF10"/>
</dbReference>
<keyword evidence="2" id="KW-0805">Transcription regulation</keyword>
<evidence type="ECO:0000256" key="4">
    <source>
        <dbReference type="ARBA" id="ARBA00023242"/>
    </source>
</evidence>
<sequence>MAASPEDIPEFLSSLPDYVATVPDEFTEYFMERSGIDISDPRLVRLLSLAAQRFIATALNDAMQIQAKRQKQPSAQLKDAGHDIKDKRPTLTIEDLAQALQEHGVDVKRPPYYADAPAQAQGKR</sequence>
<dbReference type="PANTHER" id="PTHR21242">
    <property type="entry name" value="TRANSCRIPTION INITIATION FACTOR TFIID SUBUNIT 10"/>
    <property type="match status" value="1"/>
</dbReference>
<gene>
    <name evidence="7" type="primary">g7495</name>
    <name evidence="7" type="ORF">VP750_LOCUS6417</name>
</gene>
<evidence type="ECO:0000256" key="3">
    <source>
        <dbReference type="ARBA" id="ARBA00023163"/>
    </source>
</evidence>
<evidence type="ECO:0000313" key="8">
    <source>
        <dbReference type="Proteomes" id="UP001497392"/>
    </source>
</evidence>
<keyword evidence="4" id="KW-0539">Nucleus</keyword>
<protein>
    <submittedName>
        <fullName evidence="7">G7495 protein</fullName>
    </submittedName>
</protein>
<keyword evidence="8" id="KW-1185">Reference proteome</keyword>
<organism evidence="7 8">
    <name type="scientific">Coccomyxa viridis</name>
    <dbReference type="NCBI Taxonomy" id="1274662"/>
    <lineage>
        <taxon>Eukaryota</taxon>
        <taxon>Viridiplantae</taxon>
        <taxon>Chlorophyta</taxon>
        <taxon>core chlorophytes</taxon>
        <taxon>Trebouxiophyceae</taxon>
        <taxon>Trebouxiophyceae incertae sedis</taxon>
        <taxon>Coccomyxaceae</taxon>
        <taxon>Coccomyxa</taxon>
    </lineage>
</organism>
<evidence type="ECO:0000313" key="7">
    <source>
        <dbReference type="EMBL" id="CAL5224758.1"/>
    </source>
</evidence>
<keyword evidence="3" id="KW-0804">Transcription</keyword>
<proteinExistence type="inferred from homology"/>
<dbReference type="Proteomes" id="UP001497392">
    <property type="component" value="Unassembled WGS sequence"/>
</dbReference>
<evidence type="ECO:0000256" key="6">
    <source>
        <dbReference type="SAM" id="MobiDB-lite"/>
    </source>
</evidence>
<feature type="region of interest" description="Disordered" evidence="6">
    <location>
        <begin position="69"/>
        <end position="88"/>
    </location>
</feature>
<reference evidence="7 8" key="1">
    <citation type="submission" date="2024-06" db="EMBL/GenBank/DDBJ databases">
        <authorList>
            <person name="Kraege A."/>
            <person name="Thomma B."/>
        </authorList>
    </citation>
    <scope>NUCLEOTIDE SEQUENCE [LARGE SCALE GENOMIC DNA]</scope>
</reference>
<comment type="caution">
    <text evidence="7">The sequence shown here is derived from an EMBL/GenBank/DDBJ whole genome shotgun (WGS) entry which is preliminary data.</text>
</comment>
<dbReference type="PRINTS" id="PR01443">
    <property type="entry name" value="TFIID30KDSUB"/>
</dbReference>
<comment type="similarity">
    <text evidence="5">Belongs to the TAF10 family.</text>
</comment>
<name>A0ABP1G2W7_9CHLO</name>
<evidence type="ECO:0000256" key="2">
    <source>
        <dbReference type="ARBA" id="ARBA00023015"/>
    </source>
</evidence>
<dbReference type="PANTHER" id="PTHR21242:SF0">
    <property type="entry name" value="TRANSCRIPTION INITIATION FACTOR TFIID SUBUNIT 10"/>
    <property type="match status" value="1"/>
</dbReference>
<dbReference type="EMBL" id="CAXHTA020000011">
    <property type="protein sequence ID" value="CAL5224758.1"/>
    <property type="molecule type" value="Genomic_DNA"/>
</dbReference>